<dbReference type="SMART" id="SM00700">
    <property type="entry name" value="JHBP"/>
    <property type="match status" value="1"/>
</dbReference>
<comment type="caution">
    <text evidence="5">The sequence shown here is derived from an EMBL/GenBank/DDBJ whole genome shotgun (WGS) entry which is preliminary data.</text>
</comment>
<organism evidence="5 6">
    <name type="scientific">Polypedilum vanderplanki</name>
    <name type="common">Sleeping chironomid midge</name>
    <dbReference type="NCBI Taxonomy" id="319348"/>
    <lineage>
        <taxon>Eukaryota</taxon>
        <taxon>Metazoa</taxon>
        <taxon>Ecdysozoa</taxon>
        <taxon>Arthropoda</taxon>
        <taxon>Hexapoda</taxon>
        <taxon>Insecta</taxon>
        <taxon>Pterygota</taxon>
        <taxon>Neoptera</taxon>
        <taxon>Endopterygota</taxon>
        <taxon>Diptera</taxon>
        <taxon>Nematocera</taxon>
        <taxon>Chironomoidea</taxon>
        <taxon>Chironomidae</taxon>
        <taxon>Chironominae</taxon>
        <taxon>Polypedilum</taxon>
        <taxon>Polypedilum</taxon>
    </lineage>
</organism>
<dbReference type="AlphaFoldDB" id="A0A9J6BAP3"/>
<evidence type="ECO:0008006" key="7">
    <source>
        <dbReference type="Google" id="ProtNLM"/>
    </source>
</evidence>
<feature type="chain" id="PRO_5039950833" description="Hemolymph juvenile hormone binding protein" evidence="4">
    <location>
        <begin position="22"/>
        <end position="248"/>
    </location>
</feature>
<evidence type="ECO:0000256" key="1">
    <source>
        <dbReference type="ARBA" id="ARBA00022729"/>
    </source>
</evidence>
<dbReference type="GO" id="GO:0007623">
    <property type="term" value="P:circadian rhythm"/>
    <property type="evidence" value="ECO:0007669"/>
    <property type="project" value="UniProtKB-ARBA"/>
</dbReference>
<gene>
    <name evidence="5" type="ORF">PVAND_014685</name>
</gene>
<name>A0A9J6BAP3_POLVA</name>
<accession>A0A9J6BAP3</accession>
<keyword evidence="6" id="KW-1185">Reference proteome</keyword>
<reference evidence="5" key="1">
    <citation type="submission" date="2021-03" db="EMBL/GenBank/DDBJ databases">
        <title>Chromosome level genome of the anhydrobiotic midge Polypedilum vanderplanki.</title>
        <authorList>
            <person name="Yoshida Y."/>
            <person name="Kikawada T."/>
            <person name="Gusev O."/>
        </authorList>
    </citation>
    <scope>NUCLEOTIDE SEQUENCE</scope>
    <source>
        <strain evidence="5">NIAS01</strain>
        <tissue evidence="5">Whole body or cell culture</tissue>
    </source>
</reference>
<evidence type="ECO:0000256" key="3">
    <source>
        <dbReference type="ARBA" id="ARBA00060902"/>
    </source>
</evidence>
<evidence type="ECO:0000313" key="5">
    <source>
        <dbReference type="EMBL" id="KAG5666670.1"/>
    </source>
</evidence>
<dbReference type="OrthoDB" id="8196554at2759"/>
<comment type="similarity">
    <text evidence="3">Belongs to the TO family.</text>
</comment>
<dbReference type="Proteomes" id="UP001107558">
    <property type="component" value="Chromosome 4"/>
</dbReference>
<dbReference type="PROSITE" id="PS51257">
    <property type="entry name" value="PROKAR_LIPOPROTEIN"/>
    <property type="match status" value="1"/>
</dbReference>
<keyword evidence="1 4" id="KW-0732">Signal</keyword>
<dbReference type="PANTHER" id="PTHR11008:SF39">
    <property type="entry name" value="CIRCADIAN CLOCK-CONTROLLED PROTEIN-LIKE PROTEIN"/>
    <property type="match status" value="1"/>
</dbReference>
<dbReference type="EMBL" id="JADBJN010000004">
    <property type="protein sequence ID" value="KAG5666670.1"/>
    <property type="molecule type" value="Genomic_DNA"/>
</dbReference>
<protein>
    <recommendedName>
        <fullName evidence="7">Hemolymph juvenile hormone binding protein</fullName>
    </recommendedName>
</protein>
<sequence>MNRVSFVIVILAVSCLNCANSALPSTIKVCHRNDPQISDCVIKAIQHLQPRLAIGDLGDGITIPKIEPFTIKSTQIGQTPEFRILLKNIIVRGASNFKIEKLRVNLNELKVDVLVGFPVLDIDGSYDLKIKLFGQNLDNRGEGSIKVENARARVAMKASLYNKNGQTYLKFDRFRVKVQPGILRKLKLSNLFNNDPNLVEAANSFINANSDFMLANVYPTIEKQLSEILTDAANELAATATFDELFPV</sequence>
<dbReference type="Pfam" id="PF06585">
    <property type="entry name" value="JHBP"/>
    <property type="match status" value="1"/>
</dbReference>
<dbReference type="GO" id="GO:0005615">
    <property type="term" value="C:extracellular space"/>
    <property type="evidence" value="ECO:0007669"/>
    <property type="project" value="TreeGrafter"/>
</dbReference>
<dbReference type="Gene3D" id="3.15.10.30">
    <property type="entry name" value="Haemolymph juvenile hormone binding protein"/>
    <property type="match status" value="1"/>
</dbReference>
<dbReference type="PANTHER" id="PTHR11008">
    <property type="entry name" value="PROTEIN TAKEOUT-LIKE PROTEIN"/>
    <property type="match status" value="1"/>
</dbReference>
<evidence type="ECO:0000313" key="6">
    <source>
        <dbReference type="Proteomes" id="UP001107558"/>
    </source>
</evidence>
<dbReference type="InterPro" id="IPR038606">
    <property type="entry name" value="To_sf"/>
</dbReference>
<evidence type="ECO:0000256" key="2">
    <source>
        <dbReference type="ARBA" id="ARBA00023108"/>
    </source>
</evidence>
<keyword evidence="2" id="KW-0090">Biological rhythms</keyword>
<proteinExistence type="inferred from homology"/>
<dbReference type="FunFam" id="3.15.10.30:FF:000001">
    <property type="entry name" value="Takeout-like protein 1"/>
    <property type="match status" value="1"/>
</dbReference>
<evidence type="ECO:0000256" key="4">
    <source>
        <dbReference type="SAM" id="SignalP"/>
    </source>
</evidence>
<feature type="signal peptide" evidence="4">
    <location>
        <begin position="1"/>
        <end position="21"/>
    </location>
</feature>
<dbReference type="InterPro" id="IPR010562">
    <property type="entry name" value="Haemolymph_juvenile_hormone-bd"/>
</dbReference>